<dbReference type="SMART" id="SM00062">
    <property type="entry name" value="PBPb"/>
    <property type="match status" value="1"/>
</dbReference>
<dbReference type="Gene3D" id="3.40.190.10">
    <property type="entry name" value="Periplasmic binding protein-like II"/>
    <property type="match status" value="2"/>
</dbReference>
<gene>
    <name evidence="3" type="ORF">DES32_1881</name>
</gene>
<proteinExistence type="predicted"/>
<dbReference type="InterPro" id="IPR022455">
    <property type="entry name" value="Methanol_oxidation_MoxJ"/>
</dbReference>
<dbReference type="RefSeq" id="WP_425373459.1">
    <property type="nucleotide sequence ID" value="NZ_CP025086.1"/>
</dbReference>
<comment type="caution">
    <text evidence="3">The sequence shown here is derived from an EMBL/GenBank/DDBJ whole genome shotgun (WGS) entry which is preliminary data.</text>
</comment>
<sequence>MLVGLALCSSSLMTLAAPASPAPVVESNDILRVCAANQPPYSIKGGGGFENKIAVVVGEAMGRQVQFVWSSRPAIYLVQEYLNKNLCDVVIGLDTNDPRVLTTKPYYRAGYVFITRTADHLDIHSWSDPRLLKFDHIAVGFYTPGEEMLKKIGKYDDDFNYEKSLVNFRSARNEYIQVDPARMVSEVASGNAPIAAAFSPEVARQVRESSVPLTMTPVDDNTVNADGQKVPQTFDQSMGVRKDDSALAAQLNAALVKAAPDIEAILKDEGIPLLKPHS</sequence>
<name>A0A3D9YTL5_9HYPH</name>
<protein>
    <submittedName>
        <fullName evidence="3">Amino acid ABC transporter substrate-binding protein (PAAT family)</fullName>
    </submittedName>
</protein>
<dbReference type="SUPFAM" id="SSF53850">
    <property type="entry name" value="Periplasmic binding protein-like II"/>
    <property type="match status" value="1"/>
</dbReference>
<dbReference type="InterPro" id="IPR001638">
    <property type="entry name" value="Solute-binding_3/MltF_N"/>
</dbReference>
<dbReference type="GO" id="GO:0046170">
    <property type="term" value="P:methanol catabolic process"/>
    <property type="evidence" value="ECO:0007669"/>
    <property type="project" value="InterPro"/>
</dbReference>
<dbReference type="Proteomes" id="UP000256900">
    <property type="component" value="Unassembled WGS sequence"/>
</dbReference>
<feature type="signal peptide" evidence="1">
    <location>
        <begin position="1"/>
        <end position="16"/>
    </location>
</feature>
<reference evidence="3 4" key="1">
    <citation type="submission" date="2018-08" db="EMBL/GenBank/DDBJ databases">
        <title>Genomic Encyclopedia of Type Strains, Phase IV (KMG-IV): sequencing the most valuable type-strain genomes for metagenomic binning, comparative biology and taxonomic classification.</title>
        <authorList>
            <person name="Goeker M."/>
        </authorList>
    </citation>
    <scope>NUCLEOTIDE SEQUENCE [LARGE SCALE GENOMIC DNA]</scope>
    <source>
        <strain evidence="3 4">BW863</strain>
    </source>
</reference>
<evidence type="ECO:0000256" key="1">
    <source>
        <dbReference type="SAM" id="SignalP"/>
    </source>
</evidence>
<dbReference type="GO" id="GO:0042597">
    <property type="term" value="C:periplasmic space"/>
    <property type="evidence" value="ECO:0007669"/>
    <property type="project" value="InterPro"/>
</dbReference>
<evidence type="ECO:0000259" key="2">
    <source>
        <dbReference type="SMART" id="SM00062"/>
    </source>
</evidence>
<feature type="domain" description="Solute-binding protein family 3/N-terminal" evidence="2">
    <location>
        <begin position="30"/>
        <end position="269"/>
    </location>
</feature>
<organism evidence="3 4">
    <name type="scientific">Methylovirgula ligni</name>
    <dbReference type="NCBI Taxonomy" id="569860"/>
    <lineage>
        <taxon>Bacteria</taxon>
        <taxon>Pseudomonadati</taxon>
        <taxon>Pseudomonadota</taxon>
        <taxon>Alphaproteobacteria</taxon>
        <taxon>Hyphomicrobiales</taxon>
        <taxon>Beijerinckiaceae</taxon>
        <taxon>Methylovirgula</taxon>
    </lineage>
</organism>
<keyword evidence="1" id="KW-0732">Signal</keyword>
<keyword evidence="4" id="KW-1185">Reference proteome</keyword>
<dbReference type="AlphaFoldDB" id="A0A3D9YTL5"/>
<dbReference type="Pfam" id="PF00497">
    <property type="entry name" value="SBP_bac_3"/>
    <property type="match status" value="1"/>
</dbReference>
<evidence type="ECO:0000313" key="3">
    <source>
        <dbReference type="EMBL" id="REF85845.1"/>
    </source>
</evidence>
<dbReference type="EMBL" id="QUMO01000003">
    <property type="protein sequence ID" value="REF85845.1"/>
    <property type="molecule type" value="Genomic_DNA"/>
</dbReference>
<accession>A0A3D9YTL5</accession>
<dbReference type="NCBIfam" id="TIGR03870">
    <property type="entry name" value="ABC_MoxJ"/>
    <property type="match status" value="1"/>
</dbReference>
<feature type="chain" id="PRO_5017577451" evidence="1">
    <location>
        <begin position="17"/>
        <end position="278"/>
    </location>
</feature>
<evidence type="ECO:0000313" key="4">
    <source>
        <dbReference type="Proteomes" id="UP000256900"/>
    </source>
</evidence>